<dbReference type="AlphaFoldDB" id="A0A9D2FJC9"/>
<feature type="transmembrane region" description="Helical" evidence="1">
    <location>
        <begin position="46"/>
        <end position="73"/>
    </location>
</feature>
<reference evidence="2" key="2">
    <citation type="submission" date="2021-04" db="EMBL/GenBank/DDBJ databases">
        <authorList>
            <person name="Gilroy R."/>
        </authorList>
    </citation>
    <scope>NUCLEOTIDE SEQUENCE</scope>
    <source>
        <strain evidence="2">CHK188-11489</strain>
    </source>
</reference>
<gene>
    <name evidence="2" type="ORF">H9724_02405</name>
</gene>
<keyword evidence="1" id="KW-1133">Transmembrane helix</keyword>
<organism evidence="2 3">
    <name type="scientific">Candidatus Gemmiger avistercoris</name>
    <dbReference type="NCBI Taxonomy" id="2838606"/>
    <lineage>
        <taxon>Bacteria</taxon>
        <taxon>Bacillati</taxon>
        <taxon>Bacillota</taxon>
        <taxon>Clostridia</taxon>
        <taxon>Eubacteriales</taxon>
        <taxon>Gemmiger</taxon>
    </lineage>
</organism>
<accession>A0A9D2FJC9</accession>
<protein>
    <submittedName>
        <fullName evidence="2">ABC transporter permease</fullName>
    </submittedName>
</protein>
<keyword evidence="1" id="KW-0812">Transmembrane</keyword>
<feature type="transmembrane region" description="Helical" evidence="1">
    <location>
        <begin position="215"/>
        <end position="236"/>
    </location>
</feature>
<feature type="transmembrane region" description="Helical" evidence="1">
    <location>
        <begin position="104"/>
        <end position="132"/>
    </location>
</feature>
<evidence type="ECO:0000313" key="2">
    <source>
        <dbReference type="EMBL" id="HIZ61606.1"/>
    </source>
</evidence>
<feature type="transmembrane region" description="Helical" evidence="1">
    <location>
        <begin position="170"/>
        <end position="188"/>
    </location>
</feature>
<evidence type="ECO:0000256" key="1">
    <source>
        <dbReference type="SAM" id="Phobius"/>
    </source>
</evidence>
<sequence>MKRTLTQTALEFCKLRGTGLWLVALLSGMAAIFLSLYLVVADQGTAYTFALFTGNIISNTQSELLPCTAVFLLGQMMERERTCGALKNLLAVPLTFRRLLGVKAAACAVMTLLYSAAQWAFALAAACALGLPGLDSAAAGRAFVCIAGANLCVYLAVLPVAVLGARYAGGYAPATAFALFYGFFGSMISTRRWGVFYPTLAGSVLFPPEGAPQPGQAACALAALIVMTALGVLLLARARDRSR</sequence>
<dbReference type="Proteomes" id="UP000824105">
    <property type="component" value="Unassembled WGS sequence"/>
</dbReference>
<reference evidence="2" key="1">
    <citation type="journal article" date="2021" name="PeerJ">
        <title>Extensive microbial diversity within the chicken gut microbiome revealed by metagenomics and culture.</title>
        <authorList>
            <person name="Gilroy R."/>
            <person name="Ravi A."/>
            <person name="Getino M."/>
            <person name="Pursley I."/>
            <person name="Horton D.L."/>
            <person name="Alikhan N.F."/>
            <person name="Baker D."/>
            <person name="Gharbi K."/>
            <person name="Hall N."/>
            <person name="Watson M."/>
            <person name="Adriaenssens E.M."/>
            <person name="Foster-Nyarko E."/>
            <person name="Jarju S."/>
            <person name="Secka A."/>
            <person name="Antonio M."/>
            <person name="Oren A."/>
            <person name="Chaudhuri R.R."/>
            <person name="La Ragione R."/>
            <person name="Hildebrand F."/>
            <person name="Pallen M.J."/>
        </authorList>
    </citation>
    <scope>NUCLEOTIDE SEQUENCE</scope>
    <source>
        <strain evidence="2">CHK188-11489</strain>
    </source>
</reference>
<name>A0A9D2FJC9_9FIRM</name>
<evidence type="ECO:0000313" key="3">
    <source>
        <dbReference type="Proteomes" id="UP000824105"/>
    </source>
</evidence>
<feature type="transmembrane region" description="Helical" evidence="1">
    <location>
        <begin position="138"/>
        <end position="163"/>
    </location>
</feature>
<dbReference type="EMBL" id="DXBF01000018">
    <property type="protein sequence ID" value="HIZ61606.1"/>
    <property type="molecule type" value="Genomic_DNA"/>
</dbReference>
<dbReference type="Pfam" id="PF12730">
    <property type="entry name" value="ABC2_membrane_4"/>
    <property type="match status" value="1"/>
</dbReference>
<feature type="transmembrane region" description="Helical" evidence="1">
    <location>
        <begin position="20"/>
        <end position="40"/>
    </location>
</feature>
<proteinExistence type="predicted"/>
<comment type="caution">
    <text evidence="2">The sequence shown here is derived from an EMBL/GenBank/DDBJ whole genome shotgun (WGS) entry which is preliminary data.</text>
</comment>
<keyword evidence="1" id="KW-0472">Membrane</keyword>